<feature type="compositionally biased region" description="Basic residues" evidence="9">
    <location>
        <begin position="475"/>
        <end position="486"/>
    </location>
</feature>
<dbReference type="GO" id="GO:0051539">
    <property type="term" value="F:4 iron, 4 sulfur cluster binding"/>
    <property type="evidence" value="ECO:0007669"/>
    <property type="project" value="UniProtKB-KW"/>
</dbReference>
<sequence>MRRLWSFPGGIRLPGFKQLSNREAVRPLPLPERLFLPLRQHIGAPARPLVAVGERVCKGQLVAEATAFVSAPVHASTSGVVTDIGEHRLPHPSGIAEPCIVIEADGEERWHPDLVPYSEPDNATPEQLLATIRQAGIVGLGGAVFPSAAKLKPPHRIDTLIINGVECEPYITCDDLLMRSRAEAVLRGCLLLQRILAADQCILAVEDNKPEALAQLRLAREKLIAADAAGAGQIELVAIPTVFPAGGEKQLIKVLTGCEVPAGGLPYELGIVCLNVATTAAVHDAILLGRPLVSRLVTVTGSGIRHPGNYQVPLGTPIAALLEAAGGADGEAELIMGGPMMGQRLPTPQAMVVKGTNCILVNKPEPLPRQMPCIRCGSCADACPMQLLPQQLYWHARGKTFDKLQRYHLDSCIECGCCNLVCPSHIPLVSYFRYAKTEIADQEFKRQRAEESRLRSELRQERLERMQREAEERKARRKAARSKSKKPAPAESSPTETALSQQVSHV</sequence>
<dbReference type="Pfam" id="PF10531">
    <property type="entry name" value="SLBB"/>
    <property type="match status" value="1"/>
</dbReference>
<dbReference type="NCBIfam" id="NF003454">
    <property type="entry name" value="PRK05035.1"/>
    <property type="match status" value="1"/>
</dbReference>
<evidence type="ECO:0000313" key="11">
    <source>
        <dbReference type="EMBL" id="AKH21656.1"/>
    </source>
</evidence>
<feature type="domain" description="4Fe-4S ferredoxin-type" evidence="10">
    <location>
        <begin position="364"/>
        <end position="393"/>
    </location>
</feature>
<comment type="subcellular location">
    <subcellularLocation>
        <location evidence="8">Cell inner membrane</location>
        <topology evidence="8">Peripheral membrane protein</topology>
    </subcellularLocation>
</comment>
<dbReference type="Gene3D" id="3.40.50.11540">
    <property type="entry name" value="NADH-ubiquinone oxidoreductase 51kDa subunit"/>
    <property type="match status" value="1"/>
</dbReference>
<evidence type="ECO:0000256" key="2">
    <source>
        <dbReference type="ARBA" id="ARBA00022485"/>
    </source>
</evidence>
<feature type="binding site" evidence="8">
    <location>
        <position position="412"/>
    </location>
    <ligand>
        <name>[4Fe-4S] cluster</name>
        <dbReference type="ChEBI" id="CHEBI:49883"/>
        <label>2</label>
    </ligand>
</feature>
<keyword evidence="4 8" id="KW-0677">Repeat</keyword>
<evidence type="ECO:0000259" key="10">
    <source>
        <dbReference type="PROSITE" id="PS51379"/>
    </source>
</evidence>
<feature type="binding site" evidence="8">
    <location>
        <position position="418"/>
    </location>
    <ligand>
        <name>[4Fe-4S] cluster</name>
        <dbReference type="ChEBI" id="CHEBI:49883"/>
        <label>2</label>
    </ligand>
</feature>
<feature type="binding site" evidence="8">
    <location>
        <position position="379"/>
    </location>
    <ligand>
        <name>[4Fe-4S] cluster</name>
        <dbReference type="ChEBI" id="CHEBI:49883"/>
        <label>1</label>
    </ligand>
</feature>
<protein>
    <recommendedName>
        <fullName evidence="8">Ion-translocating oxidoreductase complex subunit C</fullName>
        <ecNumber evidence="8">7.-.-.-</ecNumber>
    </recommendedName>
    <alternativeName>
        <fullName evidence="8">Rnf electron transport complex subunit C</fullName>
    </alternativeName>
</protein>
<dbReference type="NCBIfam" id="TIGR01945">
    <property type="entry name" value="rnfC"/>
    <property type="match status" value="1"/>
</dbReference>
<dbReference type="EC" id="7.-.-.-" evidence="8"/>
<keyword evidence="7 8" id="KW-0411">Iron-sulfur</keyword>
<keyword evidence="8" id="KW-0472">Membrane</keyword>
<dbReference type="Pfam" id="PF13375">
    <property type="entry name" value="RnfC_N"/>
    <property type="match status" value="1"/>
</dbReference>
<comment type="similarity">
    <text evidence="8">Belongs to the 4Fe4S bacterial-type ferredoxin family. RnfC subfamily.</text>
</comment>
<name>A0A0F7JZC5_9GAMM</name>
<evidence type="ECO:0000256" key="8">
    <source>
        <dbReference type="HAMAP-Rule" id="MF_00461"/>
    </source>
</evidence>
<dbReference type="PROSITE" id="PS51379">
    <property type="entry name" value="4FE4S_FER_2"/>
    <property type="match status" value="2"/>
</dbReference>
<dbReference type="RefSeq" id="WP_046860577.1">
    <property type="nucleotide sequence ID" value="NZ_CP011412.1"/>
</dbReference>
<feature type="binding site" evidence="8">
    <location>
        <position position="383"/>
    </location>
    <ligand>
        <name>[4Fe-4S] cluster</name>
        <dbReference type="ChEBI" id="CHEBI:49883"/>
        <label>2</label>
    </ligand>
</feature>
<evidence type="ECO:0000256" key="7">
    <source>
        <dbReference type="ARBA" id="ARBA00023014"/>
    </source>
</evidence>
<dbReference type="GO" id="GO:0046872">
    <property type="term" value="F:metal ion binding"/>
    <property type="evidence" value="ECO:0007669"/>
    <property type="project" value="UniProtKB-KW"/>
</dbReference>
<dbReference type="InterPro" id="IPR019554">
    <property type="entry name" value="Soluble_ligand-bd"/>
</dbReference>
<feature type="binding site" evidence="8">
    <location>
        <position position="415"/>
    </location>
    <ligand>
        <name>[4Fe-4S] cluster</name>
        <dbReference type="ChEBI" id="CHEBI:49883"/>
        <label>2</label>
    </ligand>
</feature>
<evidence type="ECO:0000256" key="3">
    <source>
        <dbReference type="ARBA" id="ARBA00022723"/>
    </source>
</evidence>
<dbReference type="Gene3D" id="3.30.70.20">
    <property type="match status" value="1"/>
</dbReference>
<evidence type="ECO:0000256" key="6">
    <source>
        <dbReference type="ARBA" id="ARBA00023004"/>
    </source>
</evidence>
<dbReference type="GO" id="GO:0005886">
    <property type="term" value="C:plasma membrane"/>
    <property type="evidence" value="ECO:0007669"/>
    <property type="project" value="UniProtKB-SubCell"/>
</dbReference>
<evidence type="ECO:0000256" key="4">
    <source>
        <dbReference type="ARBA" id="ARBA00022737"/>
    </source>
</evidence>
<dbReference type="OrthoDB" id="9767754at2"/>
<evidence type="ECO:0000256" key="5">
    <source>
        <dbReference type="ARBA" id="ARBA00022982"/>
    </source>
</evidence>
<dbReference type="AlphaFoldDB" id="A0A0F7JZC5"/>
<gene>
    <name evidence="8" type="primary">rnfC</name>
    <name evidence="11" type="ORF">AAY24_16300</name>
</gene>
<feature type="domain" description="4Fe-4S ferredoxin-type" evidence="10">
    <location>
        <begin position="403"/>
        <end position="432"/>
    </location>
</feature>
<keyword evidence="8" id="KW-1003">Cell membrane</keyword>
<dbReference type="InterPro" id="IPR026902">
    <property type="entry name" value="RnfC_N"/>
</dbReference>
<keyword evidence="3 8" id="KW-0479">Metal-binding</keyword>
<reference evidence="11 12" key="1">
    <citation type="journal article" date="2015" name="Genome Announc.">
        <title>Complete Genome Sequence of Sedimenticola thiotaurini Strain SIP-G1, a Polyphosphate- and Polyhydroxyalkanoate-Accumulating Sulfur-Oxidizing Gammaproteobacterium Isolated from Salt Marsh Sediments.</title>
        <authorList>
            <person name="Flood B.E."/>
            <person name="Jones D.S."/>
            <person name="Bailey J.V."/>
        </authorList>
    </citation>
    <scope>NUCLEOTIDE SEQUENCE [LARGE SCALE GENOMIC DNA]</scope>
    <source>
        <strain evidence="11 12">SIP-G1</strain>
    </source>
</reference>
<dbReference type="SUPFAM" id="SSF142019">
    <property type="entry name" value="Nqo1 FMN-binding domain-like"/>
    <property type="match status" value="1"/>
</dbReference>
<keyword evidence="1 8" id="KW-0813">Transport</keyword>
<keyword evidence="2 8" id="KW-0004">4Fe-4S</keyword>
<feature type="binding site" evidence="8">
    <location>
        <position position="376"/>
    </location>
    <ligand>
        <name>[4Fe-4S] cluster</name>
        <dbReference type="ChEBI" id="CHEBI:49883"/>
        <label>1</label>
    </ligand>
</feature>
<proteinExistence type="inferred from homology"/>
<dbReference type="InterPro" id="IPR011538">
    <property type="entry name" value="Nuo51_FMN-bd"/>
</dbReference>
<dbReference type="KEGG" id="seds:AAY24_16300"/>
<keyword evidence="5 8" id="KW-0249">Electron transport</keyword>
<dbReference type="Proteomes" id="UP000034410">
    <property type="component" value="Chromosome"/>
</dbReference>
<feature type="compositionally biased region" description="Polar residues" evidence="9">
    <location>
        <begin position="495"/>
        <end position="506"/>
    </location>
</feature>
<dbReference type="Pfam" id="PF01512">
    <property type="entry name" value="Complex1_51K"/>
    <property type="match status" value="1"/>
</dbReference>
<feature type="binding site" evidence="8">
    <location>
        <position position="422"/>
    </location>
    <ligand>
        <name>[4Fe-4S] cluster</name>
        <dbReference type="ChEBI" id="CHEBI:49883"/>
        <label>1</label>
    </ligand>
</feature>
<comment type="function">
    <text evidence="8">Part of a membrane-bound complex that couples electron transfer with translocation of ions across the membrane.</text>
</comment>
<organism evidence="11 12">
    <name type="scientific">Sedimenticola thiotaurini</name>
    <dbReference type="NCBI Taxonomy" id="1543721"/>
    <lineage>
        <taxon>Bacteria</taxon>
        <taxon>Pseudomonadati</taxon>
        <taxon>Pseudomonadota</taxon>
        <taxon>Gammaproteobacteria</taxon>
        <taxon>Chromatiales</taxon>
        <taxon>Sedimenticolaceae</taxon>
        <taxon>Sedimenticola</taxon>
    </lineage>
</organism>
<dbReference type="InterPro" id="IPR010208">
    <property type="entry name" value="Ion_transpt_RnfC/RsxC"/>
</dbReference>
<dbReference type="PANTHER" id="PTHR43034:SF2">
    <property type="entry name" value="ION-TRANSLOCATING OXIDOREDUCTASE COMPLEX SUBUNIT C"/>
    <property type="match status" value="1"/>
</dbReference>
<comment type="cofactor">
    <cofactor evidence="8">
        <name>[4Fe-4S] cluster</name>
        <dbReference type="ChEBI" id="CHEBI:49883"/>
    </cofactor>
    <text evidence="8">Binds 2 [4Fe-4S] clusters per subunit.</text>
</comment>
<feature type="region of interest" description="Disordered" evidence="9">
    <location>
        <begin position="446"/>
        <end position="506"/>
    </location>
</feature>
<dbReference type="GO" id="GO:0009055">
    <property type="term" value="F:electron transfer activity"/>
    <property type="evidence" value="ECO:0007669"/>
    <property type="project" value="InterPro"/>
</dbReference>
<evidence type="ECO:0000313" key="12">
    <source>
        <dbReference type="Proteomes" id="UP000034410"/>
    </source>
</evidence>
<dbReference type="InterPro" id="IPR017900">
    <property type="entry name" value="4Fe4S_Fe_S_CS"/>
</dbReference>
<dbReference type="SUPFAM" id="SSF46548">
    <property type="entry name" value="alpha-helical ferredoxin"/>
    <property type="match status" value="1"/>
</dbReference>
<dbReference type="PROSITE" id="PS00198">
    <property type="entry name" value="4FE4S_FER_1"/>
    <property type="match status" value="1"/>
</dbReference>
<dbReference type="GO" id="GO:0022900">
    <property type="term" value="P:electron transport chain"/>
    <property type="evidence" value="ECO:0007669"/>
    <property type="project" value="UniProtKB-UniRule"/>
</dbReference>
<comment type="subunit">
    <text evidence="8">The complex is composed of six subunits: RnfA, RnfB, RnfC, RnfD, RnfE and RnfG.</text>
</comment>
<dbReference type="InterPro" id="IPR037225">
    <property type="entry name" value="Nuo51_FMN-bd_sf"/>
</dbReference>
<evidence type="ECO:0000256" key="1">
    <source>
        <dbReference type="ARBA" id="ARBA00022448"/>
    </source>
</evidence>
<evidence type="ECO:0000256" key="9">
    <source>
        <dbReference type="SAM" id="MobiDB-lite"/>
    </source>
</evidence>
<feature type="binding site" evidence="8">
    <location>
        <position position="373"/>
    </location>
    <ligand>
        <name>[4Fe-4S] cluster</name>
        <dbReference type="ChEBI" id="CHEBI:49883"/>
        <label>1</label>
    </ligand>
</feature>
<keyword evidence="6 8" id="KW-0408">Iron</keyword>
<keyword evidence="12" id="KW-1185">Reference proteome</keyword>
<feature type="compositionally biased region" description="Basic and acidic residues" evidence="9">
    <location>
        <begin position="446"/>
        <end position="474"/>
    </location>
</feature>
<dbReference type="PATRIC" id="fig|1543721.4.peg.3365"/>
<dbReference type="PANTHER" id="PTHR43034">
    <property type="entry name" value="ION-TRANSLOCATING OXIDOREDUCTASE COMPLEX SUBUNIT C"/>
    <property type="match status" value="1"/>
</dbReference>
<keyword evidence="8" id="KW-0997">Cell inner membrane</keyword>
<dbReference type="EMBL" id="CP011412">
    <property type="protein sequence ID" value="AKH21656.1"/>
    <property type="molecule type" value="Genomic_DNA"/>
</dbReference>
<dbReference type="Pfam" id="PF12838">
    <property type="entry name" value="Fer4_7"/>
    <property type="match status" value="1"/>
</dbReference>
<accession>A0A0F7JZC5</accession>
<dbReference type="FunFam" id="3.30.70.20:FF:000044">
    <property type="entry name" value="Ion-translocating oxidoreductase complex subunit C"/>
    <property type="match status" value="1"/>
</dbReference>
<dbReference type="InterPro" id="IPR017896">
    <property type="entry name" value="4Fe4S_Fe-S-bd"/>
</dbReference>
<keyword evidence="8" id="KW-1278">Translocase</keyword>
<dbReference type="HAMAP" id="MF_00461">
    <property type="entry name" value="RsxC_RnfC"/>
    <property type="match status" value="1"/>
</dbReference>